<feature type="domain" description="Surface-adhesin protein E-like" evidence="1">
    <location>
        <begin position="10"/>
        <end position="113"/>
    </location>
</feature>
<dbReference type="EMBL" id="CP097966">
    <property type="protein sequence ID" value="URQ63246.1"/>
    <property type="molecule type" value="Genomic_DNA"/>
</dbReference>
<dbReference type="Pfam" id="PF16747">
    <property type="entry name" value="Adhesin_E"/>
    <property type="match status" value="1"/>
</dbReference>
<name>A0A9Q8TYN8_9GAMM</name>
<dbReference type="Proteomes" id="UP001056381">
    <property type="component" value="Chromosome"/>
</dbReference>
<sequence length="114" mass="13475">MFSPTSFADWTMVSKSETGRIYYVDLERIRKVDGFIYFWQMSDYLIKDKYGDLSNKVYIKADCELFRYQNLKFYFHKEPMARGDAEIEDSEDLSWNYATPNSNIEAALITVCSQ</sequence>
<evidence type="ECO:0000313" key="2">
    <source>
        <dbReference type="EMBL" id="URQ63246.1"/>
    </source>
</evidence>
<dbReference type="AlphaFoldDB" id="A0A9Q8TYN8"/>
<protein>
    <recommendedName>
        <fullName evidence="1">Surface-adhesin protein E-like domain-containing protein</fullName>
    </recommendedName>
</protein>
<reference evidence="2" key="1">
    <citation type="submission" date="2022-05" db="EMBL/GenBank/DDBJ databases">
        <title>Single-amplified genomics reveal most streamlined microbe among free-living bacteria.</title>
        <authorList>
            <person name="Roda-Garcia J."/>
            <person name="Haro-Moreno J.M."/>
            <person name="Rodriguez-Valera F."/>
            <person name="Almagro-Moreno S."/>
            <person name="Lopez-Perez M."/>
        </authorList>
    </citation>
    <scope>NUCLEOTIDE SEQUENCE</scope>
    <source>
        <strain evidence="2">TMED112-D2-2</strain>
    </source>
</reference>
<evidence type="ECO:0000313" key="3">
    <source>
        <dbReference type="Proteomes" id="UP001056381"/>
    </source>
</evidence>
<organism evidence="2 3">
    <name type="scientific">SAR86 cluster bacterium</name>
    <dbReference type="NCBI Taxonomy" id="2030880"/>
    <lineage>
        <taxon>Bacteria</taxon>
        <taxon>Pseudomonadati</taxon>
        <taxon>Pseudomonadota</taxon>
        <taxon>Gammaproteobacteria</taxon>
        <taxon>SAR86 cluster</taxon>
    </lineage>
</organism>
<keyword evidence="3" id="KW-1185">Reference proteome</keyword>
<accession>A0A9Q8TYN8</accession>
<dbReference type="InterPro" id="IPR031939">
    <property type="entry name" value="Adhesin_E-like"/>
</dbReference>
<proteinExistence type="predicted"/>
<gene>
    <name evidence="2" type="ORF">M9B40_00320</name>
</gene>
<evidence type="ECO:0000259" key="1">
    <source>
        <dbReference type="Pfam" id="PF16747"/>
    </source>
</evidence>